<name>A0A939P8A3_9ACTN</name>
<feature type="transmembrane region" description="Helical" evidence="5">
    <location>
        <begin position="120"/>
        <end position="145"/>
    </location>
</feature>
<feature type="transmembrane region" description="Helical" evidence="5">
    <location>
        <begin position="282"/>
        <end position="300"/>
    </location>
</feature>
<dbReference type="InterPro" id="IPR011701">
    <property type="entry name" value="MFS"/>
</dbReference>
<feature type="transmembrane region" description="Helical" evidence="5">
    <location>
        <begin position="62"/>
        <end position="85"/>
    </location>
</feature>
<dbReference type="SUPFAM" id="SSF103473">
    <property type="entry name" value="MFS general substrate transporter"/>
    <property type="match status" value="1"/>
</dbReference>
<keyword evidence="2 5" id="KW-0812">Transmembrane</keyword>
<feature type="transmembrane region" description="Helical" evidence="5">
    <location>
        <begin position="375"/>
        <end position="395"/>
    </location>
</feature>
<keyword evidence="8" id="KW-1185">Reference proteome</keyword>
<evidence type="ECO:0000259" key="6">
    <source>
        <dbReference type="PROSITE" id="PS50850"/>
    </source>
</evidence>
<feature type="transmembrane region" description="Helical" evidence="5">
    <location>
        <begin position="312"/>
        <end position="331"/>
    </location>
</feature>
<feature type="transmembrane region" description="Helical" evidence="5">
    <location>
        <begin position="97"/>
        <end position="114"/>
    </location>
</feature>
<organism evidence="7 8">
    <name type="scientific">Actinomadura barringtoniae</name>
    <dbReference type="NCBI Taxonomy" id="1427535"/>
    <lineage>
        <taxon>Bacteria</taxon>
        <taxon>Bacillati</taxon>
        <taxon>Actinomycetota</taxon>
        <taxon>Actinomycetes</taxon>
        <taxon>Streptosporangiales</taxon>
        <taxon>Thermomonosporaceae</taxon>
        <taxon>Actinomadura</taxon>
    </lineage>
</organism>
<evidence type="ECO:0000256" key="4">
    <source>
        <dbReference type="ARBA" id="ARBA00023136"/>
    </source>
</evidence>
<feature type="transmembrane region" description="Helical" evidence="5">
    <location>
        <begin position="182"/>
        <end position="202"/>
    </location>
</feature>
<feature type="transmembrane region" description="Helical" evidence="5">
    <location>
        <begin position="337"/>
        <end position="363"/>
    </location>
</feature>
<dbReference type="PANTHER" id="PTHR23528">
    <property type="match status" value="1"/>
</dbReference>
<dbReference type="GO" id="GO:0022857">
    <property type="term" value="F:transmembrane transporter activity"/>
    <property type="evidence" value="ECO:0007669"/>
    <property type="project" value="InterPro"/>
</dbReference>
<feature type="domain" description="Major facilitator superfamily (MFS) profile" evidence="6">
    <location>
        <begin position="26"/>
        <end position="426"/>
    </location>
</feature>
<comment type="caution">
    <text evidence="7">The sequence shown here is derived from an EMBL/GenBank/DDBJ whole genome shotgun (WGS) entry which is preliminary data.</text>
</comment>
<dbReference type="InterPro" id="IPR020846">
    <property type="entry name" value="MFS_dom"/>
</dbReference>
<proteinExistence type="predicted"/>
<dbReference type="CDD" id="cd06174">
    <property type="entry name" value="MFS"/>
    <property type="match status" value="1"/>
</dbReference>
<evidence type="ECO:0000256" key="5">
    <source>
        <dbReference type="SAM" id="Phobius"/>
    </source>
</evidence>
<feature type="transmembrane region" description="Helical" evidence="5">
    <location>
        <begin position="25"/>
        <end position="50"/>
    </location>
</feature>
<reference evidence="7" key="1">
    <citation type="submission" date="2021-03" db="EMBL/GenBank/DDBJ databases">
        <authorList>
            <person name="Kanchanasin P."/>
            <person name="Saeng-In P."/>
            <person name="Phongsopitanun W."/>
            <person name="Yuki M."/>
            <person name="Kudo T."/>
            <person name="Ohkuma M."/>
            <person name="Tanasupawat S."/>
        </authorList>
    </citation>
    <scope>NUCLEOTIDE SEQUENCE</scope>
    <source>
        <strain evidence="7">GKU 128</strain>
    </source>
</reference>
<accession>A0A939P8A3</accession>
<evidence type="ECO:0000256" key="3">
    <source>
        <dbReference type="ARBA" id="ARBA00022989"/>
    </source>
</evidence>
<dbReference type="Proteomes" id="UP000669179">
    <property type="component" value="Unassembled WGS sequence"/>
</dbReference>
<dbReference type="InterPro" id="IPR036259">
    <property type="entry name" value="MFS_trans_sf"/>
</dbReference>
<feature type="transmembrane region" description="Helical" evidence="5">
    <location>
        <begin position="157"/>
        <end position="176"/>
    </location>
</feature>
<dbReference type="GO" id="GO:0005886">
    <property type="term" value="C:plasma membrane"/>
    <property type="evidence" value="ECO:0007669"/>
    <property type="project" value="UniProtKB-SubCell"/>
</dbReference>
<keyword evidence="4 5" id="KW-0472">Membrane</keyword>
<dbReference type="PANTHER" id="PTHR23528:SF1">
    <property type="entry name" value="MAJOR FACILITATOR SUPERFAMILY (MFS) PROFILE DOMAIN-CONTAINING PROTEIN"/>
    <property type="match status" value="1"/>
</dbReference>
<feature type="transmembrane region" description="Helical" evidence="5">
    <location>
        <begin position="401"/>
        <end position="422"/>
    </location>
</feature>
<dbReference type="Pfam" id="PF07690">
    <property type="entry name" value="MFS_1"/>
    <property type="match status" value="1"/>
</dbReference>
<dbReference type="RefSeq" id="WP_208255152.1">
    <property type="nucleotide sequence ID" value="NZ_JAGEOJ010000004.1"/>
</dbReference>
<sequence>MANLELGAAHAAAATSAHRRGRRRLLPFLLVGNLLLFALYGGVVSILLPLQVENIDSAHKVANLGIITGVGAVFATLLNPIGGALSDRTRSRFGRRNPYLLGGAALALVFMVFMGNAGTIALLAIGWCLAQGMGNVYQAAITAVVPDRIPAERRGAASAVMGAGQNLGLLLGIVIAGRFEDAIPWGYLTFGLLLLVGAGLLARFTHDPRTDEASTEALTATSSSMRDDLRSFLSALRFRDFMWVFIGRALIVMSYFLIVGYMLYLLKDHIGLPKGMKDVDGVAILTLITTVTSVISTAIGGPLSDRLDRRKAFVFVASAGMAAALLIPLLSPHWSTMIVFMALSGLFFGVYMAVDTAMVTLVLPAQEDAARDMGVLNIANAGPQIVAPFVAALIINLLGGYSALFLVAAVLSLAGALAILPVKTVR</sequence>
<evidence type="ECO:0000256" key="1">
    <source>
        <dbReference type="ARBA" id="ARBA00004651"/>
    </source>
</evidence>
<evidence type="ECO:0000313" key="8">
    <source>
        <dbReference type="Proteomes" id="UP000669179"/>
    </source>
</evidence>
<evidence type="ECO:0000313" key="7">
    <source>
        <dbReference type="EMBL" id="MBO2447508.1"/>
    </source>
</evidence>
<dbReference type="PROSITE" id="PS50850">
    <property type="entry name" value="MFS"/>
    <property type="match status" value="1"/>
</dbReference>
<protein>
    <submittedName>
        <fullName evidence="7">MFS transporter</fullName>
    </submittedName>
</protein>
<dbReference type="Gene3D" id="1.20.1250.20">
    <property type="entry name" value="MFS general substrate transporter like domains"/>
    <property type="match status" value="2"/>
</dbReference>
<gene>
    <name evidence="7" type="ORF">J4573_10450</name>
</gene>
<evidence type="ECO:0000256" key="2">
    <source>
        <dbReference type="ARBA" id="ARBA00022692"/>
    </source>
</evidence>
<comment type="subcellular location">
    <subcellularLocation>
        <location evidence="1">Cell membrane</location>
        <topology evidence="1">Multi-pass membrane protein</topology>
    </subcellularLocation>
</comment>
<dbReference type="AlphaFoldDB" id="A0A939P8A3"/>
<keyword evidence="3 5" id="KW-1133">Transmembrane helix</keyword>
<feature type="transmembrane region" description="Helical" evidence="5">
    <location>
        <begin position="241"/>
        <end position="262"/>
    </location>
</feature>
<dbReference type="EMBL" id="JAGEOJ010000004">
    <property type="protein sequence ID" value="MBO2447508.1"/>
    <property type="molecule type" value="Genomic_DNA"/>
</dbReference>